<dbReference type="InterPro" id="IPR015919">
    <property type="entry name" value="Cadherin-like_sf"/>
</dbReference>
<dbReference type="GO" id="GO:0016020">
    <property type="term" value="C:membrane"/>
    <property type="evidence" value="ECO:0007669"/>
    <property type="project" value="InterPro"/>
</dbReference>
<accession>A0A2R5FAQ9</accession>
<proteinExistence type="predicted"/>
<feature type="compositionally biased region" description="Low complexity" evidence="1">
    <location>
        <begin position="2747"/>
        <end position="2757"/>
    </location>
</feature>
<dbReference type="NCBIfam" id="NF033510">
    <property type="entry name" value="Ca_tandemer"/>
    <property type="match status" value="5"/>
</dbReference>
<dbReference type="Pfam" id="PF19077">
    <property type="entry name" value="Big_13"/>
    <property type="match status" value="5"/>
</dbReference>
<keyword evidence="4" id="KW-1185">Reference proteome</keyword>
<evidence type="ECO:0000256" key="1">
    <source>
        <dbReference type="SAM" id="MobiDB-lite"/>
    </source>
</evidence>
<feature type="region of interest" description="Disordered" evidence="1">
    <location>
        <begin position="2531"/>
        <end position="2550"/>
    </location>
</feature>
<dbReference type="Pfam" id="PF17936">
    <property type="entry name" value="Big_6"/>
    <property type="match status" value="1"/>
</dbReference>
<feature type="compositionally biased region" description="Polar residues" evidence="1">
    <location>
        <begin position="2655"/>
        <end position="2668"/>
    </location>
</feature>
<feature type="compositionally biased region" description="Polar residues" evidence="1">
    <location>
        <begin position="2533"/>
        <end position="2550"/>
    </location>
</feature>
<sequence length="3516" mass="347954">MATTTTSGTITSFGNTPQATDDLFLASTTGLTEDSTNIVYIDVMANDLGGNAKVLYSLDDGISSGGTRPADLLTQDTGRAESVSADTSLNGAKIWITSDGKVGYDSNTLSATFKDQLQHLNAGQYMTDSFTYAIRLGNGTLSWATATVQIAGVNDAPVVTGAVKGAAVEDGSKVTMNALANASDVDTGTVLHVVNVPATLPAGVTYDAANHAFTLDPSNAAYQHLAAGQTTTVTISYGVSDGVATTAASVSFTITGSNDAPVVTSAVTGAAVEDGAKVTLNALANASDVDDGAVLTVVNVPSSLPAGVAYDAATHSFTLDPANAAYQHLAAGQTTTVTVNYGVSDGSATTGASVSFTITGNNDAPAVTGAVTGAAVEDGAKVTLNALANANDVDDGAVLSVVNVPAGLPSGVSYDAATHSFTLDPTDAAYQHLAEGAITTVTVNYGVSDGTDTTAASVSFTVTGTNDAPVVSGAVTGSAVEDGAKVTLNALANVSDVDDGAVLSVVNVPASLPGGVSYDAGTHSFTLDPTNAAYQSLAAGQTTTVTVNYGVSDGIATTAASVSYTVTGTNDAPVVTNTSAATAGNVQEDIVTTASGQLSASDVDTGATQAWSVHGSDAGTYGSIAVDAGGQWTYTLNNGAANVQALAAGESHDETFTIRVTDDQGAYVDQTITVTVNGTNDAPVVTGAVTSGAVEDGSTVTLNALAHASDVDNGTTLAVANVPATLPAGVTYDAGTQSFTLDPSDAAYQHLAQGQTTVVSVNYGVTDGIATTAASVSFTVTGTNDAPVVTGAVAGTATEDGATATVNALANASDVDDSTVLAVTNVPVALPAGVTYDAVAQTFTLDPSDTAYQHLAQGQTTVVTVNYGVTDGIATTAASVSFTVTGTNDAPVVTGAVTGTATEDGATATVNALANASDVDDSTVLAVTDVPVALPAGVTYDAVAQTFTLDPSDTAYQHLAQGQTTVVTVNYGVTDGIATTAASVSFTVTGTNDAPVVTGAVTGNATEDGSTVTLNALANASDVDDSTTLSVVNVPASLPAGVSYDAATHSFALNPSDAAYQALAQGETTTVTVNYGVTDGIATTPASVSFTLTGTNDTPVVTNAAADTTGSVQEDVVTAISGQLSASDVDHGATQTWSVQGGDTGTYGSIAVDANGKWTYTLNNDASNVQSLAAGESHDETFTVRVTDDQGAYVDQTVTVTVRGTNDAPIVTGAVTGSATEDQSTVTLDALANASDVDHGTTLTVVDVPASLPAGVSYDATSHSFTLDPSDNAYQHLAQGQTTTVTINYSVSDSITTTPAVVSFTITGTNDAPVVTGAVTGTATEDGATATVNALANASDVDDNTVLAVTNVPATLPAGVTYDAVAQTFTLDPSDTAYQHLAQGQTTVVTVNYGVTDGIATTAASVSFTVTGTNDAPVVTGAVIGTATEDGATATVNALANASDVDDNTVLAITNVPVTLPAGVTYDAGTQSFTLDPSDAAYQHLAQGQTTVVTVNYGVTDGIATTAASVSFTVTGTNDAPVVTGAVTGTATEDGATATVNALANASDVDDSTVLAVTDVPVTLPAGVTYDAVAQTFTLDPTGTAYQHLAQGQTTVVTVNYGVTDGIATTAASVSFTVTGTNDAPVVTGAVTGNATEDSSTVTLNALANASDVDDSTTLSVTNIATLPAGVTFDANTHNFTLDPSDAAYQHLAQGQTTTVTVSYEVSDGITTTPASVSFTVTGTNDAPIAQAKSDAATEGGAIVQGNVTATDVDDNASLSYSLTATAPAGLVFNSDGSYSFDPTVGAYDHLKAGATQDVVVNYQVSDGIATGTSSLTITVTGTNDAPVVTGAVTGSATEDGATATVNALANASDVDDSTVLAVTNIPVTLPAGVTYDAVAQTFTLDPSDAAYQHLAQGQTTVITVNYGVTDGIATTAASVSFTVTGTNDAPVVTGAVTGTATEDGSKATLNALANASDVDDGTTLSVVNVPVSLPTGVAYDAATHSFTLDPTNAAFQSLAAGQTTTVTVNYGVSDGIATTAASVSWTVTGTNDAPVITSGATASTPENVSTSTAVYTVTATDIDGPSLTYSLSGTDASLFNINSATGAVTFKTSPNYEAPADAGGNNVYDIIVHANDGIADTAQAVAISVTNVIETPTTTISNIHISSDTGSSSSDFITKTAAQTITATLSAPLGAGESVLGSVDGGATWSAVTSVSGTSVSWNTTLSGSSAIEFKVVNTDAQSGPVAVQSYVLDTTIATPTVSLTNDTGSSNNDLITKDGSLTVSATAGDVTRTYTVDGGTPSGSYVAPTADGNHTVVVTDTDTAGNVATASITFKLDNSIATPTISGFSTDSATLGDHITNDTTLVITGTAEAGSSVTVKDGTTVLGTVTADGSGAWSFGPSTSLADGAHGFTAVSTDAAGNSATSAAFAVTVDTAAPSAPSINAIANDSGTVGDHITNDTTLTVSGTAEANSTITVFRDGISIGTATANSSGAWSLADATTLSNGTTYQYSAKATDAAGNTSGASTNYAVTIDTTVFAPASLDLAAADDTGSSNSDNITKNTSGLTISGSGENGATVTLFDDTNGNGIQNGNEATLGTGTVSNGSFSIDIALAAGTHHVVAFQTDLAGNVSSTSAALDITVDTTVPNTPVISSINDNVSPVTGTVGSGGSSNDATPTLSGTAEANSTVTVKDGTTTLGTTTADANGNWTYTSATLSDGSHSFTVTATDTAGNVSAASTAYTETIDTTAPGTPVISSINDNVSPVTGTVSSGGSSNDTTPTLSGTAEASSTVTVKDGTSTLGTTTADASGNWTFTPSALSQGSHSFTVTATDAAGNVSAASTAYTETIDTTVPTVGSVAISSATGVQNNFLNAGDVVSITVAMSESVVVTGTPQLALNIGGTTVQANYASGSGSSSLVFTYTIQSNQTDTNGISLNANGLSLNGGAINDAAGNLATLTYSAVADNASYKVDTTAPSTPSSLSYNTSTHTLTGTADVGSTVNVTVAGTSEGSVTVGAGGTFSLVLSPSWSGNKDIVVTAADSAGNVSGQASINNTKYPAGIAGEAINLALMDPTPDVADTISYTVNGMPTGWTLSMGVNNGDGSWTMQTSDPSAITVTTPADYVGALVLTVTYNWTNADGTTGSVVVSDNVEAYAPGSPIFAWSGDDTLTGSSGSDLFVFAQPITNDVLHNFDLAADKIDLIGFGISSFSDVQIANDSAGNAVITLASGETITVLGVDAGALTVGNFVFDQDPVITNAGTMTVNDGAMLPIGGIIDNTGTIVLGSTNDSTELEILVKSATLEGGGQLVMSDNANNIIYGGTSDAALINVDNTISGAGQIGQGQMLLVNEGTILANGSNALVIDTGSHAVSNTGTLEATGSGGLIISGDLSNNGLLWANDGNIMVGGNVSGTGTALIGGTATIEFGSASSEDTTFADVGNGTLKLDQSTAYTGTVSGFNEGDRLDFADILSGPGTTINFAENAAGTGGTLTLSDGTHTAAIRLQGQYSVDGFHISADSGAGTIVSYLPVNHSEPTV</sequence>
<dbReference type="RefSeq" id="WP_109015205.1">
    <property type="nucleotide sequence ID" value="NZ_BDOQ01000006.1"/>
</dbReference>
<dbReference type="Gene3D" id="2.60.40.10">
    <property type="entry name" value="Immunoglobulins"/>
    <property type="match status" value="13"/>
</dbReference>
<dbReference type="SMART" id="SM00112">
    <property type="entry name" value="CA"/>
    <property type="match status" value="2"/>
</dbReference>
<dbReference type="PROSITE" id="PS50268">
    <property type="entry name" value="CADHERIN_2"/>
    <property type="match status" value="2"/>
</dbReference>
<feature type="compositionally biased region" description="Polar residues" evidence="1">
    <location>
        <begin position="2758"/>
        <end position="2789"/>
    </location>
</feature>
<dbReference type="InterPro" id="IPR002126">
    <property type="entry name" value="Cadherin-like_dom"/>
</dbReference>
<dbReference type="GO" id="GO:0007156">
    <property type="term" value="P:homophilic cell adhesion via plasma membrane adhesion molecules"/>
    <property type="evidence" value="ECO:0007669"/>
    <property type="project" value="InterPro"/>
</dbReference>
<evidence type="ECO:0000313" key="4">
    <source>
        <dbReference type="Proteomes" id="UP000245081"/>
    </source>
</evidence>
<protein>
    <recommendedName>
        <fullName evidence="2">Cadherin domain-containing protein</fullName>
    </recommendedName>
</protein>
<reference evidence="3 4" key="1">
    <citation type="journal article" date="2018" name="Environ. Microbiol.">
        <title>Isolation and genomic characterization of Novimethylophilus kurashikiensis gen. nov. sp. nov., a new lanthanide-dependent methylotrophic species of Methylophilaceae.</title>
        <authorList>
            <person name="Lv H."/>
            <person name="Sahin N."/>
            <person name="Tani A."/>
        </authorList>
    </citation>
    <scope>NUCLEOTIDE SEQUENCE [LARGE SCALE GENOMIC DNA]</scope>
    <source>
        <strain evidence="3 4">La2-4</strain>
    </source>
</reference>
<dbReference type="SUPFAM" id="SSF49313">
    <property type="entry name" value="Cadherin-like"/>
    <property type="match status" value="1"/>
</dbReference>
<evidence type="ECO:0000313" key="3">
    <source>
        <dbReference type="EMBL" id="GBG13993.1"/>
    </source>
</evidence>
<dbReference type="NCBIfam" id="TIGR01965">
    <property type="entry name" value="VCBS_repeat"/>
    <property type="match status" value="19"/>
</dbReference>
<dbReference type="Pfam" id="PF17803">
    <property type="entry name" value="Cadherin_4"/>
    <property type="match status" value="16"/>
</dbReference>
<dbReference type="InterPro" id="IPR010221">
    <property type="entry name" value="VCBS_dom"/>
</dbReference>
<dbReference type="OrthoDB" id="4648428at2"/>
<name>A0A2R5FAQ9_9PROT</name>
<feature type="domain" description="Cadherin" evidence="2">
    <location>
        <begin position="2037"/>
        <end position="2139"/>
    </location>
</feature>
<feature type="domain" description="Cadherin" evidence="2">
    <location>
        <begin position="1741"/>
        <end position="1829"/>
    </location>
</feature>
<dbReference type="EMBL" id="BDOQ01000006">
    <property type="protein sequence ID" value="GBG13993.1"/>
    <property type="molecule type" value="Genomic_DNA"/>
</dbReference>
<comment type="caution">
    <text evidence="3">The sequence shown here is derived from an EMBL/GenBank/DDBJ whole genome shotgun (WGS) entry which is preliminary data.</text>
</comment>
<dbReference type="CDD" id="cd11304">
    <property type="entry name" value="Cadherin_repeat"/>
    <property type="match status" value="1"/>
</dbReference>
<dbReference type="InterPro" id="IPR040853">
    <property type="entry name" value="RapA2_cadherin-like"/>
</dbReference>
<dbReference type="PANTHER" id="PTHR14139:SF2">
    <property type="entry name" value="CALSYNTENIN-1"/>
    <property type="match status" value="1"/>
</dbReference>
<gene>
    <name evidence="3" type="ORF">NMK_1549</name>
</gene>
<dbReference type="InterPro" id="IPR041498">
    <property type="entry name" value="Big_6"/>
</dbReference>
<dbReference type="Gene3D" id="3.30.420.430">
    <property type="match status" value="2"/>
</dbReference>
<evidence type="ECO:0000259" key="2">
    <source>
        <dbReference type="PROSITE" id="PS50268"/>
    </source>
</evidence>
<feature type="region of interest" description="Disordered" evidence="1">
    <location>
        <begin position="2747"/>
        <end position="2789"/>
    </location>
</feature>
<dbReference type="Proteomes" id="UP000245081">
    <property type="component" value="Unassembled WGS sequence"/>
</dbReference>
<dbReference type="InterPro" id="IPR013783">
    <property type="entry name" value="Ig-like_fold"/>
</dbReference>
<dbReference type="Pfam" id="PF17892">
    <property type="entry name" value="Cadherin_5"/>
    <property type="match status" value="2"/>
</dbReference>
<dbReference type="Gene3D" id="2.60.40.60">
    <property type="entry name" value="Cadherins"/>
    <property type="match status" value="1"/>
</dbReference>
<dbReference type="PANTHER" id="PTHR14139">
    <property type="entry name" value="CALSYNTENIN"/>
    <property type="match status" value="1"/>
</dbReference>
<dbReference type="InterPro" id="IPR044016">
    <property type="entry name" value="Big_13"/>
</dbReference>
<organism evidence="3 4">
    <name type="scientific">Novimethylophilus kurashikiensis</name>
    <dbReference type="NCBI Taxonomy" id="1825523"/>
    <lineage>
        <taxon>Bacteria</taxon>
        <taxon>Pseudomonadati</taxon>
        <taxon>Pseudomonadota</taxon>
        <taxon>Betaproteobacteria</taxon>
        <taxon>Nitrosomonadales</taxon>
        <taxon>Methylophilaceae</taxon>
        <taxon>Novimethylophilus</taxon>
    </lineage>
</organism>
<dbReference type="GO" id="GO:0005509">
    <property type="term" value="F:calcium ion binding"/>
    <property type="evidence" value="ECO:0007669"/>
    <property type="project" value="InterPro"/>
</dbReference>
<dbReference type="InterPro" id="IPR041690">
    <property type="entry name" value="Cadherin_5"/>
</dbReference>
<feature type="region of interest" description="Disordered" evidence="1">
    <location>
        <begin position="2646"/>
        <end position="2668"/>
    </location>
</feature>